<dbReference type="EMBL" id="CP133623">
    <property type="protein sequence ID" value="WMV59421.1"/>
    <property type="molecule type" value="Genomic_DNA"/>
</dbReference>
<dbReference type="InterPro" id="IPR043502">
    <property type="entry name" value="DNA/RNA_pol_sf"/>
</dbReference>
<evidence type="ECO:0000256" key="3">
    <source>
        <dbReference type="ARBA" id="ARBA00022695"/>
    </source>
</evidence>
<dbReference type="Pfam" id="PF00078">
    <property type="entry name" value="RVT_1"/>
    <property type="match status" value="1"/>
</dbReference>
<dbReference type="SUPFAM" id="SSF56672">
    <property type="entry name" value="DNA/RNA polymerases"/>
    <property type="match status" value="2"/>
</dbReference>
<dbReference type="AlphaFoldDB" id="A0AAF0V9N4"/>
<evidence type="ECO:0000256" key="6">
    <source>
        <dbReference type="ARBA" id="ARBA00022801"/>
    </source>
</evidence>
<evidence type="ECO:0000256" key="5">
    <source>
        <dbReference type="ARBA" id="ARBA00022759"/>
    </source>
</evidence>
<dbReference type="InterPro" id="IPR053134">
    <property type="entry name" value="RNA-dir_DNA_polymerase"/>
</dbReference>
<keyword evidence="7" id="KW-0695">RNA-directed DNA polymerase</keyword>
<evidence type="ECO:0000256" key="2">
    <source>
        <dbReference type="ARBA" id="ARBA00022679"/>
    </source>
</evidence>
<evidence type="ECO:0000256" key="1">
    <source>
        <dbReference type="ARBA" id="ARBA00022670"/>
    </source>
</evidence>
<evidence type="ECO:0000256" key="7">
    <source>
        <dbReference type="ARBA" id="ARBA00022918"/>
    </source>
</evidence>
<dbReference type="InterPro" id="IPR043128">
    <property type="entry name" value="Rev_trsase/Diguanyl_cyclase"/>
</dbReference>
<keyword evidence="6" id="KW-0378">Hydrolase</keyword>
<name>A0AAF0V9N4_SOLVR</name>
<dbReference type="PANTHER" id="PTHR24559">
    <property type="entry name" value="TRANSPOSON TY3-I GAG-POL POLYPROTEIN"/>
    <property type="match status" value="1"/>
</dbReference>
<dbReference type="Proteomes" id="UP001234989">
    <property type="component" value="Chromosome 12"/>
</dbReference>
<feature type="domain" description="Reverse transcriptase" evidence="8">
    <location>
        <begin position="4"/>
        <end position="65"/>
    </location>
</feature>
<reference evidence="9" key="1">
    <citation type="submission" date="2023-08" db="EMBL/GenBank/DDBJ databases">
        <title>A de novo genome assembly of Solanum verrucosum Schlechtendal, a Mexican diploid species geographically isolated from the other diploid A-genome species in potato relatives.</title>
        <authorList>
            <person name="Hosaka K."/>
        </authorList>
    </citation>
    <scope>NUCLEOTIDE SEQUENCE</scope>
    <source>
        <tissue evidence="9">Young leaves</tissue>
    </source>
</reference>
<keyword evidence="10" id="KW-1185">Reference proteome</keyword>
<dbReference type="CDD" id="cd01647">
    <property type="entry name" value="RT_LTR"/>
    <property type="match status" value="1"/>
</dbReference>
<organism evidence="9 10">
    <name type="scientific">Solanum verrucosum</name>
    <dbReference type="NCBI Taxonomy" id="315347"/>
    <lineage>
        <taxon>Eukaryota</taxon>
        <taxon>Viridiplantae</taxon>
        <taxon>Streptophyta</taxon>
        <taxon>Embryophyta</taxon>
        <taxon>Tracheophyta</taxon>
        <taxon>Spermatophyta</taxon>
        <taxon>Magnoliopsida</taxon>
        <taxon>eudicotyledons</taxon>
        <taxon>Gunneridae</taxon>
        <taxon>Pentapetalae</taxon>
        <taxon>asterids</taxon>
        <taxon>lamiids</taxon>
        <taxon>Solanales</taxon>
        <taxon>Solanaceae</taxon>
        <taxon>Solanoideae</taxon>
        <taxon>Solaneae</taxon>
        <taxon>Solanum</taxon>
    </lineage>
</organism>
<dbReference type="GO" id="GO:0008233">
    <property type="term" value="F:peptidase activity"/>
    <property type="evidence" value="ECO:0007669"/>
    <property type="project" value="UniProtKB-KW"/>
</dbReference>
<dbReference type="Gene3D" id="3.30.70.270">
    <property type="match status" value="1"/>
</dbReference>
<dbReference type="GO" id="GO:0003964">
    <property type="term" value="F:RNA-directed DNA polymerase activity"/>
    <property type="evidence" value="ECO:0007669"/>
    <property type="project" value="UniProtKB-KW"/>
</dbReference>
<keyword evidence="5" id="KW-0255">Endonuclease</keyword>
<protein>
    <recommendedName>
        <fullName evidence="8">Reverse transcriptase domain-containing protein</fullName>
    </recommendedName>
</protein>
<keyword evidence="2" id="KW-0808">Transferase</keyword>
<dbReference type="PANTHER" id="PTHR24559:SF444">
    <property type="entry name" value="REVERSE TRANSCRIPTASE DOMAIN-CONTAINING PROTEIN"/>
    <property type="match status" value="1"/>
</dbReference>
<evidence type="ECO:0000313" key="9">
    <source>
        <dbReference type="EMBL" id="WMV59421.1"/>
    </source>
</evidence>
<keyword evidence="3" id="KW-0548">Nucleotidyltransferase</keyword>
<keyword evidence="4" id="KW-0540">Nuclease</keyword>
<dbReference type="GO" id="GO:0004519">
    <property type="term" value="F:endonuclease activity"/>
    <property type="evidence" value="ECO:0007669"/>
    <property type="project" value="UniProtKB-KW"/>
</dbReference>
<dbReference type="FunFam" id="3.10.10.10:FF:000007">
    <property type="entry name" value="Retrovirus-related Pol polyprotein from transposon 17.6-like Protein"/>
    <property type="match status" value="1"/>
</dbReference>
<evidence type="ECO:0000256" key="4">
    <source>
        <dbReference type="ARBA" id="ARBA00022722"/>
    </source>
</evidence>
<evidence type="ECO:0000313" key="10">
    <source>
        <dbReference type="Proteomes" id="UP001234989"/>
    </source>
</evidence>
<keyword evidence="1" id="KW-0645">Protease</keyword>
<evidence type="ECO:0000259" key="8">
    <source>
        <dbReference type="Pfam" id="PF00078"/>
    </source>
</evidence>
<accession>A0AAF0V9N4</accession>
<dbReference type="GO" id="GO:0006508">
    <property type="term" value="P:proteolysis"/>
    <property type="evidence" value="ECO:0007669"/>
    <property type="project" value="UniProtKB-KW"/>
</dbReference>
<dbReference type="Gene3D" id="3.10.10.10">
    <property type="entry name" value="HIV Type 1 Reverse Transcriptase, subunit A, domain 1"/>
    <property type="match status" value="2"/>
</dbReference>
<sequence>MIFDQLQGASVFSKIDLRSGYHQLKIRPEDRQKTAFRTRYGHYEFLVMSFGLKNTPVTFVSLMNGGNQQGRGGKGNGKVGRAPVQPGKEIARRDDRAQFYAFTGKIEVEASDAVITCTIFIYDWMATVCLDPSSTCSYVSVQFALGFNADVEVESPSIESIPVVFEYKKVFPIDLPSMPPDRDIDFCIDLKQDTRPILIPSYRIAPVELRELNAQIQERLDKGFIDPSVLRGVLLSCLLRRRMVV</sequence>
<dbReference type="InterPro" id="IPR000477">
    <property type="entry name" value="RT_dom"/>
</dbReference>
<gene>
    <name evidence="9" type="ORF">MTR67_052806</name>
</gene>
<proteinExistence type="predicted"/>